<keyword evidence="9 19" id="KW-0863">Zinc-finger</keyword>
<proteinExistence type="inferred from homology"/>
<accession>A0AAD2FQQ8</accession>
<evidence type="ECO:0000313" key="23">
    <source>
        <dbReference type="Proteomes" id="UP001295423"/>
    </source>
</evidence>
<keyword evidence="7" id="KW-0812">Transmembrane</keyword>
<dbReference type="GO" id="GO:0010276">
    <property type="term" value="F:phytol kinase activity"/>
    <property type="evidence" value="ECO:0007669"/>
    <property type="project" value="UniProtKB-EC"/>
</dbReference>
<comment type="similarity">
    <text evidence="3">Belongs to the polyprenol kinase family.</text>
</comment>
<keyword evidence="6" id="KW-0808">Transferase</keyword>
<evidence type="ECO:0000313" key="22">
    <source>
        <dbReference type="EMBL" id="CAJ1949725.1"/>
    </source>
</evidence>
<organism evidence="22 23">
    <name type="scientific">Cylindrotheca closterium</name>
    <dbReference type="NCBI Taxonomy" id="2856"/>
    <lineage>
        <taxon>Eukaryota</taxon>
        <taxon>Sar</taxon>
        <taxon>Stramenopiles</taxon>
        <taxon>Ochrophyta</taxon>
        <taxon>Bacillariophyta</taxon>
        <taxon>Bacillariophyceae</taxon>
        <taxon>Bacillariophycidae</taxon>
        <taxon>Bacillariales</taxon>
        <taxon>Bacillariaceae</taxon>
        <taxon>Cylindrotheca</taxon>
    </lineage>
</organism>
<dbReference type="InterPro" id="IPR002110">
    <property type="entry name" value="Ankyrin_rpt"/>
</dbReference>
<dbReference type="Gene3D" id="6.10.140.2220">
    <property type="match status" value="1"/>
</dbReference>
<feature type="domain" description="MYND-type" evidence="21">
    <location>
        <begin position="529"/>
        <end position="568"/>
    </location>
</feature>
<keyword evidence="10" id="KW-0418">Kinase</keyword>
<evidence type="ECO:0000256" key="6">
    <source>
        <dbReference type="ARBA" id="ARBA00022679"/>
    </source>
</evidence>
<evidence type="ECO:0000256" key="8">
    <source>
        <dbReference type="ARBA" id="ARBA00022723"/>
    </source>
</evidence>
<comment type="catalytic activity">
    <reaction evidence="17">
        <text>phytol + CTP = phytyl phosphate + CDP + H(+)</text>
        <dbReference type="Rhea" id="RHEA:38055"/>
        <dbReference type="ChEBI" id="CHEBI:15378"/>
        <dbReference type="ChEBI" id="CHEBI:17327"/>
        <dbReference type="ChEBI" id="CHEBI:37563"/>
        <dbReference type="ChEBI" id="CHEBI:58069"/>
        <dbReference type="ChEBI" id="CHEBI:75483"/>
        <dbReference type="EC" id="2.7.1.182"/>
    </reaction>
</comment>
<evidence type="ECO:0000256" key="2">
    <source>
        <dbReference type="ARBA" id="ARBA00004229"/>
    </source>
</evidence>
<dbReference type="GO" id="GO:0016020">
    <property type="term" value="C:membrane"/>
    <property type="evidence" value="ECO:0007669"/>
    <property type="project" value="UniProtKB-SubCell"/>
</dbReference>
<gene>
    <name evidence="22" type="ORF">CYCCA115_LOCUS12241</name>
</gene>
<dbReference type="AlphaFoldDB" id="A0AAD2FQQ8"/>
<evidence type="ECO:0000256" key="4">
    <source>
        <dbReference type="ARBA" id="ARBA00022528"/>
    </source>
</evidence>
<dbReference type="InterPro" id="IPR039606">
    <property type="entry name" value="Phytol/farnesol_kinase"/>
</dbReference>
<evidence type="ECO:0000256" key="11">
    <source>
        <dbReference type="ARBA" id="ARBA00022833"/>
    </source>
</evidence>
<keyword evidence="8" id="KW-0479">Metal-binding</keyword>
<dbReference type="PANTHER" id="PTHR32523">
    <property type="entry name" value="PHYTOL KINASE 1, CHLOROPLASTIC"/>
    <property type="match status" value="1"/>
</dbReference>
<comment type="pathway">
    <text evidence="15">Cofactor biosynthesis; tocopherol biosynthesis.</text>
</comment>
<keyword evidence="14" id="KW-0472">Membrane</keyword>
<evidence type="ECO:0000256" key="9">
    <source>
        <dbReference type="ARBA" id="ARBA00022771"/>
    </source>
</evidence>
<evidence type="ECO:0000256" key="5">
    <source>
        <dbReference type="ARBA" id="ARBA00022640"/>
    </source>
</evidence>
<reference evidence="22" key="1">
    <citation type="submission" date="2023-08" db="EMBL/GenBank/DDBJ databases">
        <authorList>
            <person name="Audoor S."/>
            <person name="Bilcke G."/>
        </authorList>
    </citation>
    <scope>NUCLEOTIDE SEQUENCE</scope>
</reference>
<feature type="compositionally biased region" description="Polar residues" evidence="20">
    <location>
        <begin position="10"/>
        <end position="22"/>
    </location>
</feature>
<keyword evidence="5" id="KW-0934">Plastid</keyword>
<dbReference type="SMART" id="SM00248">
    <property type="entry name" value="ANK"/>
    <property type="match status" value="3"/>
</dbReference>
<evidence type="ECO:0000256" key="7">
    <source>
        <dbReference type="ARBA" id="ARBA00022692"/>
    </source>
</evidence>
<dbReference type="Pfam" id="PF01753">
    <property type="entry name" value="zf-MYND"/>
    <property type="match status" value="1"/>
</dbReference>
<keyword evidence="4" id="KW-0150">Chloroplast</keyword>
<keyword evidence="23" id="KW-1185">Reference proteome</keyword>
<dbReference type="GO" id="GO:0008270">
    <property type="term" value="F:zinc ion binding"/>
    <property type="evidence" value="ECO:0007669"/>
    <property type="project" value="UniProtKB-KW"/>
</dbReference>
<evidence type="ECO:0000256" key="17">
    <source>
        <dbReference type="ARBA" id="ARBA00048889"/>
    </source>
</evidence>
<evidence type="ECO:0000256" key="14">
    <source>
        <dbReference type="ARBA" id="ARBA00023136"/>
    </source>
</evidence>
<name>A0AAD2FQQ8_9STRA</name>
<evidence type="ECO:0000256" key="12">
    <source>
        <dbReference type="ARBA" id="ARBA00022946"/>
    </source>
</evidence>
<evidence type="ECO:0000256" key="3">
    <source>
        <dbReference type="ARBA" id="ARBA00010794"/>
    </source>
</evidence>
<keyword evidence="11" id="KW-0862">Zinc</keyword>
<evidence type="ECO:0000259" key="21">
    <source>
        <dbReference type="PROSITE" id="PS50865"/>
    </source>
</evidence>
<keyword evidence="18" id="KW-0040">ANK repeat</keyword>
<dbReference type="InterPro" id="IPR036770">
    <property type="entry name" value="Ankyrin_rpt-contain_sf"/>
</dbReference>
<dbReference type="SUPFAM" id="SSF48403">
    <property type="entry name" value="Ankyrin repeat"/>
    <property type="match status" value="1"/>
</dbReference>
<dbReference type="SUPFAM" id="SSF144232">
    <property type="entry name" value="HIT/MYND zinc finger-like"/>
    <property type="match status" value="1"/>
</dbReference>
<evidence type="ECO:0000256" key="1">
    <source>
        <dbReference type="ARBA" id="ARBA00004141"/>
    </source>
</evidence>
<feature type="repeat" description="ANK" evidence="18">
    <location>
        <begin position="149"/>
        <end position="177"/>
    </location>
</feature>
<comment type="subcellular location">
    <subcellularLocation>
        <location evidence="1">Membrane</location>
        <topology evidence="1">Multi-pass membrane protein</topology>
    </subcellularLocation>
    <subcellularLocation>
        <location evidence="2">Plastid</location>
        <location evidence="2">Chloroplast</location>
    </subcellularLocation>
</comment>
<evidence type="ECO:0000256" key="20">
    <source>
        <dbReference type="SAM" id="MobiDB-lite"/>
    </source>
</evidence>
<feature type="region of interest" description="Disordered" evidence="20">
    <location>
        <begin position="1"/>
        <end position="22"/>
    </location>
</feature>
<dbReference type="EC" id="2.7.1.182" evidence="16"/>
<dbReference type="Gene3D" id="1.25.40.20">
    <property type="entry name" value="Ankyrin repeat-containing domain"/>
    <property type="match status" value="1"/>
</dbReference>
<sequence length="570" mass="64809">MGKKSRKKSCNSAATTSGNADLSSSVESAIQNLVAETTPQQGWASELKAAEKAYKRKPNDVDVILRLLKCLLVMRHWEKGTQVTKDVRTFVVKNENTTDDKKRKFLELSQQLQQIKPRRPMSNDDKDFCRQVFGGTSPDNCLHPQDSFCNLGPLHYAALSGEVEYFERLVALGASIDYPPLPIEKVRLQLSPQDLRNKTVAPKSWTALLLVCSTLAMGARVPLRHLKKQLENHVEIAIQLVKLGADTSAVLGADEEQLHQSIFSPYRQLGVLGKTAFELAKMSKRKELVDAMIEFQNQDLLKEKVQCRCGSRLPLKTCHGCDFDEERHLMREDDCGRLYFRYSPLAPCPCNQTKKTHYDCCWDGATMRFNNDRTAELFGHHKIHNTTETSLMFNDLMKRKLGIEDDGPDLSGVLVGTGDMSSEVTTKLADRFRTEAGAAKFHNVFNMLPKNRRFDPQVYAGCLERISNCFFWRDDHWKIDKPELLVRVKEWNQALEQYCDDEGLTSQQRENVIRLHKASPLAPCGNPGCSLVETKVKEFQRCGRCRTISYCSRNCQGKHWKAGHKKECFI</sequence>
<evidence type="ECO:0000256" key="16">
    <source>
        <dbReference type="ARBA" id="ARBA00039024"/>
    </source>
</evidence>
<dbReference type="PROSITE" id="PS50297">
    <property type="entry name" value="ANK_REP_REGION"/>
    <property type="match status" value="1"/>
</dbReference>
<evidence type="ECO:0000256" key="18">
    <source>
        <dbReference type="PROSITE-ProRule" id="PRU00023"/>
    </source>
</evidence>
<dbReference type="EMBL" id="CAKOGP040001758">
    <property type="protein sequence ID" value="CAJ1949725.1"/>
    <property type="molecule type" value="Genomic_DNA"/>
</dbReference>
<evidence type="ECO:0000256" key="10">
    <source>
        <dbReference type="ARBA" id="ARBA00022777"/>
    </source>
</evidence>
<comment type="caution">
    <text evidence="22">The sequence shown here is derived from an EMBL/GenBank/DDBJ whole genome shotgun (WGS) entry which is preliminary data.</text>
</comment>
<dbReference type="PANTHER" id="PTHR32523:SF8">
    <property type="entry name" value="DOLICHOL KINASE"/>
    <property type="match status" value="1"/>
</dbReference>
<dbReference type="PROSITE" id="PS50088">
    <property type="entry name" value="ANK_REPEAT"/>
    <property type="match status" value="1"/>
</dbReference>
<dbReference type="InterPro" id="IPR002893">
    <property type="entry name" value="Znf_MYND"/>
</dbReference>
<evidence type="ECO:0000256" key="13">
    <source>
        <dbReference type="ARBA" id="ARBA00022989"/>
    </source>
</evidence>
<keyword evidence="13" id="KW-1133">Transmembrane helix</keyword>
<dbReference type="GO" id="GO:0009507">
    <property type="term" value="C:chloroplast"/>
    <property type="evidence" value="ECO:0007669"/>
    <property type="project" value="UniProtKB-SubCell"/>
</dbReference>
<keyword evidence="12" id="KW-0809">Transit peptide</keyword>
<dbReference type="Proteomes" id="UP001295423">
    <property type="component" value="Unassembled WGS sequence"/>
</dbReference>
<evidence type="ECO:0000256" key="19">
    <source>
        <dbReference type="PROSITE-ProRule" id="PRU00134"/>
    </source>
</evidence>
<protein>
    <recommendedName>
        <fullName evidence="16">phytol kinase</fullName>
        <ecNumber evidence="16">2.7.1.182</ecNumber>
    </recommendedName>
</protein>
<evidence type="ECO:0000256" key="15">
    <source>
        <dbReference type="ARBA" id="ARBA00024015"/>
    </source>
</evidence>
<dbReference type="PROSITE" id="PS50865">
    <property type="entry name" value="ZF_MYND_2"/>
    <property type="match status" value="1"/>
</dbReference>